<dbReference type="PROSITE" id="PS00028">
    <property type="entry name" value="ZINC_FINGER_C2H2_1"/>
    <property type="match status" value="1"/>
</dbReference>
<dbReference type="InterPro" id="IPR013087">
    <property type="entry name" value="Znf_C2H2_type"/>
</dbReference>
<evidence type="ECO:0000313" key="2">
    <source>
        <dbReference type="EMBL" id="QHT26918.1"/>
    </source>
</evidence>
<accession>A0A6C0EDD4</accession>
<evidence type="ECO:0000259" key="1">
    <source>
        <dbReference type="PROSITE" id="PS00028"/>
    </source>
</evidence>
<dbReference type="AlphaFoldDB" id="A0A6C0EDD4"/>
<dbReference type="EMBL" id="MN739804">
    <property type="protein sequence ID" value="QHT26918.1"/>
    <property type="molecule type" value="Genomic_DNA"/>
</dbReference>
<proteinExistence type="predicted"/>
<name>A0A6C0EDD4_9ZZZZ</name>
<protein>
    <recommendedName>
        <fullName evidence="1">C2H2-type domain-containing protein</fullName>
    </recommendedName>
</protein>
<sequence>MLDLHNHMCLICNINYASRQSLCNHNKKFHRKNNLNNYQFLANVNHNIITCKWCYKVLSCRQSKYRHQLICKDNKLKEENLLLKKENKILQKISNNNCNNNIINNNNK</sequence>
<organism evidence="2">
    <name type="scientific">viral metagenome</name>
    <dbReference type="NCBI Taxonomy" id="1070528"/>
    <lineage>
        <taxon>unclassified sequences</taxon>
        <taxon>metagenomes</taxon>
        <taxon>organismal metagenomes</taxon>
    </lineage>
</organism>
<reference evidence="2" key="1">
    <citation type="journal article" date="2020" name="Nature">
        <title>Giant virus diversity and host interactions through global metagenomics.</title>
        <authorList>
            <person name="Schulz F."/>
            <person name="Roux S."/>
            <person name="Paez-Espino D."/>
            <person name="Jungbluth S."/>
            <person name="Walsh D.A."/>
            <person name="Denef V.J."/>
            <person name="McMahon K.D."/>
            <person name="Konstantinidis K.T."/>
            <person name="Eloe-Fadrosh E.A."/>
            <person name="Kyrpides N.C."/>
            <person name="Woyke T."/>
        </authorList>
    </citation>
    <scope>NUCLEOTIDE SEQUENCE</scope>
    <source>
        <strain evidence="2">GVMAG-M-3300023179-2</strain>
    </source>
</reference>
<feature type="domain" description="C2H2-type" evidence="1">
    <location>
        <begin position="9"/>
        <end position="30"/>
    </location>
</feature>